<dbReference type="EMBL" id="BMFK01000002">
    <property type="protein sequence ID" value="GGE74104.1"/>
    <property type="molecule type" value="Genomic_DNA"/>
</dbReference>
<accession>A0A917AVS7</accession>
<dbReference type="RefSeq" id="WP_188388830.1">
    <property type="nucleotide sequence ID" value="NZ_BMFK01000002.1"/>
</dbReference>
<evidence type="ECO:0000313" key="2">
    <source>
        <dbReference type="EMBL" id="GGE74104.1"/>
    </source>
</evidence>
<evidence type="ECO:0008006" key="4">
    <source>
        <dbReference type="Google" id="ProtNLM"/>
    </source>
</evidence>
<name>A0A917AVS7_9BACI</name>
<feature type="compositionally biased region" description="Low complexity" evidence="1">
    <location>
        <begin position="43"/>
        <end position="56"/>
    </location>
</feature>
<dbReference type="Proteomes" id="UP000605259">
    <property type="component" value="Unassembled WGS sequence"/>
</dbReference>
<comment type="caution">
    <text evidence="2">The sequence shown here is derived from an EMBL/GenBank/DDBJ whole genome shotgun (WGS) entry which is preliminary data.</text>
</comment>
<proteinExistence type="predicted"/>
<gene>
    <name evidence="2" type="ORF">GCM10007140_25020</name>
</gene>
<protein>
    <recommendedName>
        <fullName evidence="4">LysM domain-containing protein</fullName>
    </recommendedName>
</protein>
<sequence length="117" mass="13288">MVKKLVFLISILMLGYIIFYDIKVGTLSLTTPSSHVSPEEKSVQTSTTTKKQTQPTIPYREIEVKSGDTLLTILEQLHNNRKLPPIKQITDDFKTLNTSISPTKLTIGKTYKFPIYE</sequence>
<keyword evidence="3" id="KW-1185">Reference proteome</keyword>
<evidence type="ECO:0000313" key="3">
    <source>
        <dbReference type="Proteomes" id="UP000605259"/>
    </source>
</evidence>
<feature type="region of interest" description="Disordered" evidence="1">
    <location>
        <begin position="32"/>
        <end position="58"/>
    </location>
</feature>
<organism evidence="2 3">
    <name type="scientific">Priestia taiwanensis</name>
    <dbReference type="NCBI Taxonomy" id="1347902"/>
    <lineage>
        <taxon>Bacteria</taxon>
        <taxon>Bacillati</taxon>
        <taxon>Bacillota</taxon>
        <taxon>Bacilli</taxon>
        <taxon>Bacillales</taxon>
        <taxon>Bacillaceae</taxon>
        <taxon>Priestia</taxon>
    </lineage>
</organism>
<dbReference type="AlphaFoldDB" id="A0A917AVS7"/>
<evidence type="ECO:0000256" key="1">
    <source>
        <dbReference type="SAM" id="MobiDB-lite"/>
    </source>
</evidence>
<reference evidence="2" key="2">
    <citation type="submission" date="2020-09" db="EMBL/GenBank/DDBJ databases">
        <authorList>
            <person name="Sun Q."/>
            <person name="Zhou Y."/>
        </authorList>
    </citation>
    <scope>NUCLEOTIDE SEQUENCE</scope>
    <source>
        <strain evidence="2">CGMCC 1.12698</strain>
    </source>
</reference>
<reference evidence="2" key="1">
    <citation type="journal article" date="2014" name="Int. J. Syst. Evol. Microbiol.">
        <title>Complete genome sequence of Corynebacterium casei LMG S-19264T (=DSM 44701T), isolated from a smear-ripened cheese.</title>
        <authorList>
            <consortium name="US DOE Joint Genome Institute (JGI-PGF)"/>
            <person name="Walter F."/>
            <person name="Albersmeier A."/>
            <person name="Kalinowski J."/>
            <person name="Ruckert C."/>
        </authorList>
    </citation>
    <scope>NUCLEOTIDE SEQUENCE</scope>
    <source>
        <strain evidence="2">CGMCC 1.12698</strain>
    </source>
</reference>